<proteinExistence type="predicted"/>
<gene>
    <name evidence="1" type="ORF">GMARGA_LOCUS42530</name>
</gene>
<evidence type="ECO:0000313" key="2">
    <source>
        <dbReference type="Proteomes" id="UP000789901"/>
    </source>
</evidence>
<dbReference type="EMBL" id="CAJVQB010128156">
    <property type="protein sequence ID" value="CAG8853709.1"/>
    <property type="molecule type" value="Genomic_DNA"/>
</dbReference>
<dbReference type="Proteomes" id="UP000789901">
    <property type="component" value="Unassembled WGS sequence"/>
</dbReference>
<reference evidence="1 2" key="1">
    <citation type="submission" date="2021-06" db="EMBL/GenBank/DDBJ databases">
        <authorList>
            <person name="Kallberg Y."/>
            <person name="Tangrot J."/>
            <person name="Rosling A."/>
        </authorList>
    </citation>
    <scope>NUCLEOTIDE SEQUENCE [LARGE SCALE GENOMIC DNA]</scope>
    <source>
        <strain evidence="1 2">120-4 pot B 10/14</strain>
    </source>
</reference>
<organism evidence="1 2">
    <name type="scientific">Gigaspora margarita</name>
    <dbReference type="NCBI Taxonomy" id="4874"/>
    <lineage>
        <taxon>Eukaryota</taxon>
        <taxon>Fungi</taxon>
        <taxon>Fungi incertae sedis</taxon>
        <taxon>Mucoromycota</taxon>
        <taxon>Glomeromycotina</taxon>
        <taxon>Glomeromycetes</taxon>
        <taxon>Diversisporales</taxon>
        <taxon>Gigasporaceae</taxon>
        <taxon>Gigaspora</taxon>
    </lineage>
</organism>
<evidence type="ECO:0000313" key="1">
    <source>
        <dbReference type="EMBL" id="CAG8853709.1"/>
    </source>
</evidence>
<name>A0ABN7XIC7_GIGMA</name>
<comment type="caution">
    <text evidence="1">The sequence shown here is derived from an EMBL/GenBank/DDBJ whole genome shotgun (WGS) entry which is preliminary data.</text>
</comment>
<protein>
    <submittedName>
        <fullName evidence="1">5017_t:CDS:1</fullName>
    </submittedName>
</protein>
<accession>A0ABN7XIC7</accession>
<sequence>YHHNYNLECTRTLYGCSILKRDRDVSIKSMPMTLVLQDTKSKPYLFNTMDTL</sequence>
<keyword evidence="2" id="KW-1185">Reference proteome</keyword>
<feature type="non-terminal residue" evidence="1">
    <location>
        <position position="52"/>
    </location>
</feature>
<feature type="non-terminal residue" evidence="1">
    <location>
        <position position="1"/>
    </location>
</feature>